<evidence type="ECO:0000313" key="1">
    <source>
        <dbReference type="EMBL" id="CAJ2657514.1"/>
    </source>
</evidence>
<proteinExistence type="predicted"/>
<evidence type="ECO:0000313" key="2">
    <source>
        <dbReference type="Proteomes" id="UP001177021"/>
    </source>
</evidence>
<reference evidence="1" key="1">
    <citation type="submission" date="2023-10" db="EMBL/GenBank/DDBJ databases">
        <authorList>
            <person name="Rodriguez Cubillos JULIANA M."/>
            <person name="De Vega J."/>
        </authorList>
    </citation>
    <scope>NUCLEOTIDE SEQUENCE</scope>
</reference>
<protein>
    <submittedName>
        <fullName evidence="1">Uncharacterized protein</fullName>
    </submittedName>
</protein>
<name>A0ACB0KJV1_TRIPR</name>
<dbReference type="Proteomes" id="UP001177021">
    <property type="component" value="Unassembled WGS sequence"/>
</dbReference>
<accession>A0ACB0KJV1</accession>
<sequence length="208" mass="22948">MAVSDGVQTPTPQVVGNAFVKQYYSILHQNLDQVHRFYHESSVLSRPEEDGAMTTVTTTAEIDKKIQSFDYTSYRIEVLSVDAQPSYNSGVVVVVTGCLTGTDNVKRKFAQSFFLAPQDKGFYVLNDVFRYVDAYKSVDIETAPANDPEPIHVAGDIPTIQPVIADTDTNISKEVSLPLENGKLSVTKNVIPVNHVKESSHQETTGKH</sequence>
<organism evidence="1 2">
    <name type="scientific">Trifolium pratense</name>
    <name type="common">Red clover</name>
    <dbReference type="NCBI Taxonomy" id="57577"/>
    <lineage>
        <taxon>Eukaryota</taxon>
        <taxon>Viridiplantae</taxon>
        <taxon>Streptophyta</taxon>
        <taxon>Embryophyta</taxon>
        <taxon>Tracheophyta</taxon>
        <taxon>Spermatophyta</taxon>
        <taxon>Magnoliopsida</taxon>
        <taxon>eudicotyledons</taxon>
        <taxon>Gunneridae</taxon>
        <taxon>Pentapetalae</taxon>
        <taxon>rosids</taxon>
        <taxon>fabids</taxon>
        <taxon>Fabales</taxon>
        <taxon>Fabaceae</taxon>
        <taxon>Papilionoideae</taxon>
        <taxon>50 kb inversion clade</taxon>
        <taxon>NPAAA clade</taxon>
        <taxon>Hologalegina</taxon>
        <taxon>IRL clade</taxon>
        <taxon>Trifolieae</taxon>
        <taxon>Trifolium</taxon>
    </lineage>
</organism>
<keyword evidence="2" id="KW-1185">Reference proteome</keyword>
<gene>
    <name evidence="1" type="ORF">MILVUS5_LOCUS24079</name>
</gene>
<comment type="caution">
    <text evidence="1">The sequence shown here is derived from an EMBL/GenBank/DDBJ whole genome shotgun (WGS) entry which is preliminary data.</text>
</comment>
<dbReference type="EMBL" id="CASHSV030000311">
    <property type="protein sequence ID" value="CAJ2657514.1"/>
    <property type="molecule type" value="Genomic_DNA"/>
</dbReference>